<keyword evidence="10" id="KW-0407">Ion channel</keyword>
<dbReference type="GO" id="GO:0016020">
    <property type="term" value="C:membrane"/>
    <property type="evidence" value="ECO:0007669"/>
    <property type="project" value="UniProtKB-SubCell"/>
</dbReference>
<dbReference type="InterPro" id="IPR001320">
    <property type="entry name" value="Iontro_rcpt_C"/>
</dbReference>
<keyword evidence="2" id="KW-0813">Transport</keyword>
<evidence type="ECO:0000256" key="6">
    <source>
        <dbReference type="ARBA" id="ARBA00023136"/>
    </source>
</evidence>
<evidence type="ECO:0000256" key="5">
    <source>
        <dbReference type="ARBA" id="ARBA00023065"/>
    </source>
</evidence>
<evidence type="ECO:0000256" key="2">
    <source>
        <dbReference type="ARBA" id="ARBA00022448"/>
    </source>
</evidence>
<dbReference type="InterPro" id="IPR015683">
    <property type="entry name" value="Ionotropic_Glu_rcpt"/>
</dbReference>
<dbReference type="Pfam" id="PF00060">
    <property type="entry name" value="Lig_chan"/>
    <property type="match status" value="1"/>
</dbReference>
<dbReference type="SUPFAM" id="SSF53850">
    <property type="entry name" value="Periplasmic binding protein-like II"/>
    <property type="match status" value="1"/>
</dbReference>
<evidence type="ECO:0000313" key="15">
    <source>
        <dbReference type="WBParaSite" id="maker-uti_cns_0001651-snap-gene-0.4-mRNA-1"/>
    </source>
</evidence>
<dbReference type="Gene3D" id="3.40.190.10">
    <property type="entry name" value="Periplasmic binding protein-like II"/>
    <property type="match status" value="1"/>
</dbReference>
<dbReference type="AlphaFoldDB" id="A0A1I8GBM1"/>
<name>A0A1I8GBM1_9PLAT</name>
<dbReference type="Proteomes" id="UP000095280">
    <property type="component" value="Unplaced"/>
</dbReference>
<keyword evidence="7" id="KW-0675">Receptor</keyword>
<evidence type="ECO:0000313" key="14">
    <source>
        <dbReference type="WBParaSite" id="maker-uti_cns_0001466-snap-gene-1.2-mRNA-1"/>
    </source>
</evidence>
<protein>
    <submittedName>
        <fullName evidence="14 15">PBPe domain-containing protein</fullName>
    </submittedName>
</protein>
<evidence type="ECO:0000259" key="12">
    <source>
        <dbReference type="SMART" id="SM00079"/>
    </source>
</evidence>
<evidence type="ECO:0000256" key="9">
    <source>
        <dbReference type="ARBA" id="ARBA00023286"/>
    </source>
</evidence>
<evidence type="ECO:0000256" key="1">
    <source>
        <dbReference type="ARBA" id="ARBA00004141"/>
    </source>
</evidence>
<proteinExistence type="predicted"/>
<evidence type="ECO:0000256" key="10">
    <source>
        <dbReference type="ARBA" id="ARBA00023303"/>
    </source>
</evidence>
<dbReference type="PANTHER" id="PTHR18966">
    <property type="entry name" value="IONOTROPIC GLUTAMATE RECEPTOR"/>
    <property type="match status" value="1"/>
</dbReference>
<keyword evidence="8" id="KW-0325">Glycoprotein</keyword>
<evidence type="ECO:0000256" key="3">
    <source>
        <dbReference type="ARBA" id="ARBA00022692"/>
    </source>
</evidence>
<evidence type="ECO:0000256" key="11">
    <source>
        <dbReference type="SAM" id="Phobius"/>
    </source>
</evidence>
<evidence type="ECO:0000313" key="13">
    <source>
        <dbReference type="Proteomes" id="UP000095280"/>
    </source>
</evidence>
<feature type="domain" description="Ionotropic glutamate receptor C-terminal" evidence="12">
    <location>
        <begin position="2"/>
        <end position="150"/>
    </location>
</feature>
<keyword evidence="6 11" id="KW-0472">Membrane</keyword>
<comment type="subcellular location">
    <subcellularLocation>
        <location evidence="1">Membrane</location>
        <topology evidence="1">Multi-pass membrane protein</topology>
    </subcellularLocation>
</comment>
<keyword evidence="13" id="KW-1185">Reference proteome</keyword>
<keyword evidence="3 11" id="KW-0812">Transmembrane</keyword>
<reference evidence="14 15" key="1">
    <citation type="submission" date="2016-11" db="UniProtKB">
        <authorList>
            <consortium name="WormBaseParasite"/>
        </authorList>
    </citation>
    <scope>IDENTIFICATION</scope>
</reference>
<keyword evidence="5" id="KW-0406">Ion transport</keyword>
<accession>A0A1I8GBM1</accession>
<organism evidence="13 14">
    <name type="scientific">Macrostomum lignano</name>
    <dbReference type="NCBI Taxonomy" id="282301"/>
    <lineage>
        <taxon>Eukaryota</taxon>
        <taxon>Metazoa</taxon>
        <taxon>Spiralia</taxon>
        <taxon>Lophotrochozoa</taxon>
        <taxon>Platyhelminthes</taxon>
        <taxon>Rhabditophora</taxon>
        <taxon>Macrostomorpha</taxon>
        <taxon>Macrostomida</taxon>
        <taxon>Macrostomidae</taxon>
        <taxon>Macrostomum</taxon>
    </lineage>
</organism>
<evidence type="ECO:0000256" key="4">
    <source>
        <dbReference type="ARBA" id="ARBA00022989"/>
    </source>
</evidence>
<dbReference type="GO" id="GO:0015276">
    <property type="term" value="F:ligand-gated monoatomic ion channel activity"/>
    <property type="evidence" value="ECO:0007669"/>
    <property type="project" value="InterPro"/>
</dbReference>
<evidence type="ECO:0000256" key="7">
    <source>
        <dbReference type="ARBA" id="ARBA00023170"/>
    </source>
</evidence>
<keyword evidence="9" id="KW-1071">Ligand-gated ion channel</keyword>
<sequence>SELVPTAFSVRLASAFWWFFILVIISSYTANLAAFLTVNKLNEISTLAQLVNQESIKYSIVSTDSTYTFFSTSKDPIYSKMFKKMVQWNATGQASFIESPADALRRIRVGGFAGVLESPLVDFYRERDCELTQVGETFSPSAFGFGVAQG</sequence>
<dbReference type="SMART" id="SM00079">
    <property type="entry name" value="PBPe"/>
    <property type="match status" value="1"/>
</dbReference>
<dbReference type="WBParaSite" id="maker-uti_cns_0001466-snap-gene-1.2-mRNA-1">
    <property type="protein sequence ID" value="maker-uti_cns_0001466-snap-gene-1.2-mRNA-1"/>
    <property type="gene ID" value="maker-uti_cns_0001466-snap-gene-1.2"/>
</dbReference>
<evidence type="ECO:0000256" key="8">
    <source>
        <dbReference type="ARBA" id="ARBA00023180"/>
    </source>
</evidence>
<keyword evidence="4 11" id="KW-1133">Transmembrane helix</keyword>
<feature type="transmembrane region" description="Helical" evidence="11">
    <location>
        <begin position="15"/>
        <end position="38"/>
    </location>
</feature>
<dbReference type="WBParaSite" id="maker-uti_cns_0001651-snap-gene-0.4-mRNA-1">
    <property type="protein sequence ID" value="maker-uti_cns_0001651-snap-gene-0.4-mRNA-1"/>
    <property type="gene ID" value="maker-uti_cns_0001651-snap-gene-0.4"/>
</dbReference>